<dbReference type="GO" id="GO:0006310">
    <property type="term" value="P:DNA recombination"/>
    <property type="evidence" value="ECO:0007669"/>
    <property type="project" value="InterPro"/>
</dbReference>
<feature type="coiled-coil region" evidence="6">
    <location>
        <begin position="342"/>
        <end position="369"/>
    </location>
</feature>
<evidence type="ECO:0000256" key="4">
    <source>
        <dbReference type="ARBA" id="ARBA00022801"/>
    </source>
</evidence>
<evidence type="ECO:0000259" key="8">
    <source>
        <dbReference type="Pfam" id="PF02272"/>
    </source>
</evidence>
<dbReference type="Gene3D" id="3.90.1640.30">
    <property type="match status" value="1"/>
</dbReference>
<dbReference type="Proteomes" id="UP000192903">
    <property type="component" value="Unassembled WGS sequence"/>
</dbReference>
<dbReference type="PANTHER" id="PTHR30255:SF2">
    <property type="entry name" value="SINGLE-STRANDED-DNA-SPECIFIC EXONUCLEASE RECJ"/>
    <property type="match status" value="1"/>
</dbReference>
<gene>
    <name evidence="10" type="ORF">SAMN02982989_3512</name>
</gene>
<evidence type="ECO:0000259" key="7">
    <source>
        <dbReference type="Pfam" id="PF01368"/>
    </source>
</evidence>
<dbReference type="Pfam" id="PF01368">
    <property type="entry name" value="DHH"/>
    <property type="match status" value="1"/>
</dbReference>
<dbReference type="InterPro" id="IPR038763">
    <property type="entry name" value="DHH_sf"/>
</dbReference>
<dbReference type="InterPro" id="IPR001667">
    <property type="entry name" value="DDH_dom"/>
</dbReference>
<keyword evidence="4" id="KW-0378">Hydrolase</keyword>
<accession>A0A1X7GAN6</accession>
<dbReference type="AlphaFoldDB" id="A0A1X7GAN6"/>
<evidence type="ECO:0000256" key="6">
    <source>
        <dbReference type="SAM" id="Coils"/>
    </source>
</evidence>
<dbReference type="OrthoDB" id="9809852at2"/>
<evidence type="ECO:0000256" key="3">
    <source>
        <dbReference type="ARBA" id="ARBA00022722"/>
    </source>
</evidence>
<sequence>MISALSAAEAVDPVPRAFLNVERSAGDQRWVSRLDQAAQNRALAIAQVHGIPDLVARVLAGRGVSLDDAPAFLDPTIRSLMPEPFTLTDCEKAVNRLADAIARREKVAIFGDYDVDGAASSALLCRFLRHFGVEAEIYIPDRIFEGYGPNPAAIRQLIANGAGLIVTVDCGSTSFDALAAARDEGRDVVVIDHHQLGHELPPCLALVNPNREDDLSGQGHLCAAGVVFMVLVAATRHLRQTGDPRAKSLDLLAWLDLVALATVCDVVPLKGLNRAYVVKGLLAARHMGNAGLAALFRKAGLGGPVTPYHFGFLIGPRINAGGRIGDAALGSRLLTLDDPVEAEEIAGRLDELNRERQAMEAAMLAEAEAEVLAEYGTGEGASVIVTARDNWHPGIVGLIAARIKEKFKRPAFAIAFDPSGKGTGSGRSINGFDMGRMVRAAVEAGLLVKGGGHAMAAGLTVERANLGRLRAFFEETAGETVPDLVANHVLKIDGALSASGATLELFDQLEQAGPYGSGHAQPVFAIPAHRLKDARLVGTAHIKVTLEAADGSRLDGIAFRAAETPLGNMLLNSRGAQIHAAGCLSADHWQGSRRIQLRLLDAAKAA</sequence>
<dbReference type="PANTHER" id="PTHR30255">
    <property type="entry name" value="SINGLE-STRANDED-DNA-SPECIFIC EXONUCLEASE RECJ"/>
    <property type="match status" value="1"/>
</dbReference>
<dbReference type="GO" id="GO:0006281">
    <property type="term" value="P:DNA repair"/>
    <property type="evidence" value="ECO:0007669"/>
    <property type="project" value="InterPro"/>
</dbReference>
<reference evidence="11" key="1">
    <citation type="submission" date="2017-04" db="EMBL/GenBank/DDBJ databases">
        <authorList>
            <person name="Varghese N."/>
            <person name="Submissions S."/>
        </authorList>
    </citation>
    <scope>NUCLEOTIDE SEQUENCE [LARGE SCALE GENOMIC DNA]</scope>
    <source>
        <strain evidence="11">B4P</strain>
    </source>
</reference>
<feature type="domain" description="DDH" evidence="7">
    <location>
        <begin position="106"/>
        <end position="252"/>
    </location>
</feature>
<evidence type="ECO:0000313" key="11">
    <source>
        <dbReference type="Proteomes" id="UP000192903"/>
    </source>
</evidence>
<dbReference type="InterPro" id="IPR004610">
    <property type="entry name" value="RecJ"/>
</dbReference>
<dbReference type="STRING" id="464029.SAMN02982989_3512"/>
<feature type="domain" description="RecJ OB" evidence="9">
    <location>
        <begin position="492"/>
        <end position="601"/>
    </location>
</feature>
<dbReference type="SUPFAM" id="SSF64182">
    <property type="entry name" value="DHH phosphoesterases"/>
    <property type="match status" value="1"/>
</dbReference>
<dbReference type="NCBIfam" id="TIGR00644">
    <property type="entry name" value="recJ"/>
    <property type="match status" value="1"/>
</dbReference>
<keyword evidence="11" id="KW-1185">Reference proteome</keyword>
<dbReference type="InterPro" id="IPR041122">
    <property type="entry name" value="RecJ_OB"/>
</dbReference>
<dbReference type="InterPro" id="IPR003156">
    <property type="entry name" value="DHHA1_dom"/>
</dbReference>
<protein>
    <recommendedName>
        <fullName evidence="2">Single-stranded-DNA-specific exonuclease RecJ</fullName>
    </recommendedName>
</protein>
<feature type="domain" description="DHHA1" evidence="8">
    <location>
        <begin position="381"/>
        <end position="477"/>
    </location>
</feature>
<organism evidence="10 11">
    <name type="scientific">Xaviernesmea oryzae</name>
    <dbReference type="NCBI Taxonomy" id="464029"/>
    <lineage>
        <taxon>Bacteria</taxon>
        <taxon>Pseudomonadati</taxon>
        <taxon>Pseudomonadota</taxon>
        <taxon>Alphaproteobacteria</taxon>
        <taxon>Hyphomicrobiales</taxon>
        <taxon>Rhizobiaceae</taxon>
        <taxon>Rhizobium/Agrobacterium group</taxon>
        <taxon>Xaviernesmea</taxon>
    </lineage>
</organism>
<evidence type="ECO:0000256" key="5">
    <source>
        <dbReference type="ARBA" id="ARBA00022839"/>
    </source>
</evidence>
<evidence type="ECO:0000256" key="2">
    <source>
        <dbReference type="ARBA" id="ARBA00019841"/>
    </source>
</evidence>
<dbReference type="InterPro" id="IPR051673">
    <property type="entry name" value="SSDNA_exonuclease_RecJ"/>
</dbReference>
<dbReference type="EMBL" id="FXAF01000011">
    <property type="protein sequence ID" value="SMF66805.1"/>
    <property type="molecule type" value="Genomic_DNA"/>
</dbReference>
<evidence type="ECO:0000259" key="9">
    <source>
        <dbReference type="Pfam" id="PF17768"/>
    </source>
</evidence>
<evidence type="ECO:0000256" key="1">
    <source>
        <dbReference type="ARBA" id="ARBA00005915"/>
    </source>
</evidence>
<keyword evidence="3" id="KW-0540">Nuclease</keyword>
<proteinExistence type="inferred from homology"/>
<dbReference type="Pfam" id="PF17768">
    <property type="entry name" value="RecJ_OB"/>
    <property type="match status" value="1"/>
</dbReference>
<name>A0A1X7GAN6_9HYPH</name>
<dbReference type="Pfam" id="PF02272">
    <property type="entry name" value="DHHA1"/>
    <property type="match status" value="1"/>
</dbReference>
<dbReference type="RefSeq" id="WP_085424199.1">
    <property type="nucleotide sequence ID" value="NZ_FXAF01000011.1"/>
</dbReference>
<keyword evidence="6" id="KW-0175">Coiled coil</keyword>
<dbReference type="GO" id="GO:0003676">
    <property type="term" value="F:nucleic acid binding"/>
    <property type="evidence" value="ECO:0007669"/>
    <property type="project" value="InterPro"/>
</dbReference>
<dbReference type="GO" id="GO:0008409">
    <property type="term" value="F:5'-3' exonuclease activity"/>
    <property type="evidence" value="ECO:0007669"/>
    <property type="project" value="InterPro"/>
</dbReference>
<evidence type="ECO:0000313" key="10">
    <source>
        <dbReference type="EMBL" id="SMF66805.1"/>
    </source>
</evidence>
<dbReference type="Gene3D" id="3.10.310.30">
    <property type="match status" value="1"/>
</dbReference>
<keyword evidence="5 10" id="KW-0269">Exonuclease</keyword>
<comment type="similarity">
    <text evidence="1">Belongs to the RecJ family.</text>
</comment>